<gene>
    <name evidence="2" type="ORF">BT96DRAFT_987543</name>
</gene>
<evidence type="ECO:0000256" key="1">
    <source>
        <dbReference type="SAM" id="MobiDB-lite"/>
    </source>
</evidence>
<accession>A0A6A4I798</accession>
<keyword evidence="3" id="KW-1185">Reference proteome</keyword>
<evidence type="ECO:0000313" key="3">
    <source>
        <dbReference type="Proteomes" id="UP000799118"/>
    </source>
</evidence>
<dbReference type="Proteomes" id="UP000799118">
    <property type="component" value="Unassembled WGS sequence"/>
</dbReference>
<organism evidence="2 3">
    <name type="scientific">Gymnopus androsaceus JB14</name>
    <dbReference type="NCBI Taxonomy" id="1447944"/>
    <lineage>
        <taxon>Eukaryota</taxon>
        <taxon>Fungi</taxon>
        <taxon>Dikarya</taxon>
        <taxon>Basidiomycota</taxon>
        <taxon>Agaricomycotina</taxon>
        <taxon>Agaricomycetes</taxon>
        <taxon>Agaricomycetidae</taxon>
        <taxon>Agaricales</taxon>
        <taxon>Marasmiineae</taxon>
        <taxon>Omphalotaceae</taxon>
        <taxon>Gymnopus</taxon>
    </lineage>
</organism>
<sequence>MATPNSFHGHNPNRLHPVYQPNHNGSDAYHTPISVPFNSAPTPRQSGNTSLSDHPGIQMGSGPGCAPYLQNQNFMGNSSFQIRDPITPSPLHVPTVTAPLPAFPVPPPPVPTPHNPRPLPMSPSAPLHAPTHSERLCLHALMASLRPTTVLAPPPPEPSPLMFASNYSCSSHPMSLTSFVPSPAPYIHLPYGSNMYPYIPQLHDQQDPQVPSRPQSVVVPGNIRIQHPQPYQPYATAHLVTIGEDAVIVGLYGQCALSVPPAVCPQTAPVPGPHAAHTMQQGVTQQFAAHPPGVAQYPPTLMSCVSVGSSSAE</sequence>
<protein>
    <submittedName>
        <fullName evidence="2">Uncharacterized protein</fullName>
    </submittedName>
</protein>
<proteinExistence type="predicted"/>
<name>A0A6A4I798_9AGAR</name>
<dbReference type="AlphaFoldDB" id="A0A6A4I798"/>
<feature type="compositionally biased region" description="Polar residues" evidence="1">
    <location>
        <begin position="36"/>
        <end position="52"/>
    </location>
</feature>
<feature type="region of interest" description="Disordered" evidence="1">
    <location>
        <begin position="1"/>
        <end position="53"/>
    </location>
</feature>
<dbReference type="EMBL" id="ML769402">
    <property type="protein sequence ID" value="KAE9406401.1"/>
    <property type="molecule type" value="Genomic_DNA"/>
</dbReference>
<evidence type="ECO:0000313" key="2">
    <source>
        <dbReference type="EMBL" id="KAE9406401.1"/>
    </source>
</evidence>
<reference evidence="2" key="1">
    <citation type="journal article" date="2019" name="Environ. Microbiol.">
        <title>Fungal ecological strategies reflected in gene transcription - a case study of two litter decomposers.</title>
        <authorList>
            <person name="Barbi F."/>
            <person name="Kohler A."/>
            <person name="Barry K."/>
            <person name="Baskaran P."/>
            <person name="Daum C."/>
            <person name="Fauchery L."/>
            <person name="Ihrmark K."/>
            <person name="Kuo A."/>
            <person name="LaButti K."/>
            <person name="Lipzen A."/>
            <person name="Morin E."/>
            <person name="Grigoriev I.V."/>
            <person name="Henrissat B."/>
            <person name="Lindahl B."/>
            <person name="Martin F."/>
        </authorList>
    </citation>
    <scope>NUCLEOTIDE SEQUENCE</scope>
    <source>
        <strain evidence="2">JB14</strain>
    </source>
</reference>